<protein>
    <recommendedName>
        <fullName evidence="6">Cell division cycle protein 27 homolog</fullName>
    </recommendedName>
</protein>
<dbReference type="Proteomes" id="UP000762676">
    <property type="component" value="Unassembled WGS sequence"/>
</dbReference>
<feature type="repeat" description="TPR" evidence="7">
    <location>
        <begin position="113"/>
        <end position="146"/>
    </location>
</feature>
<keyword evidence="3 7" id="KW-0802">TPR repeat</keyword>
<feature type="repeat" description="TPR" evidence="7">
    <location>
        <begin position="181"/>
        <end position="214"/>
    </location>
</feature>
<proteinExistence type="inferred from homology"/>
<dbReference type="Pfam" id="PF13432">
    <property type="entry name" value="TPR_16"/>
    <property type="match status" value="2"/>
</dbReference>
<dbReference type="GO" id="GO:0016567">
    <property type="term" value="P:protein ubiquitination"/>
    <property type="evidence" value="ECO:0007669"/>
    <property type="project" value="TreeGrafter"/>
</dbReference>
<dbReference type="PROSITE" id="PS50293">
    <property type="entry name" value="TPR_REGION"/>
    <property type="match status" value="1"/>
</dbReference>
<keyword evidence="10" id="KW-1185">Reference proteome</keyword>
<dbReference type="InterPro" id="IPR019734">
    <property type="entry name" value="TPR_rpt"/>
</dbReference>
<comment type="caution">
    <text evidence="9">The sequence shown here is derived from an EMBL/GenBank/DDBJ whole genome shotgun (WGS) entry which is preliminary data.</text>
</comment>
<dbReference type="SMART" id="SM00028">
    <property type="entry name" value="TPR"/>
    <property type="match status" value="7"/>
</dbReference>
<evidence type="ECO:0000313" key="10">
    <source>
        <dbReference type="Proteomes" id="UP000762676"/>
    </source>
</evidence>
<dbReference type="SUPFAM" id="SSF48452">
    <property type="entry name" value="TPR-like"/>
    <property type="match status" value="2"/>
</dbReference>
<feature type="repeat" description="TPR" evidence="7">
    <location>
        <begin position="147"/>
        <end position="180"/>
    </location>
</feature>
<evidence type="ECO:0000313" key="9">
    <source>
        <dbReference type="EMBL" id="GFS22701.1"/>
    </source>
</evidence>
<dbReference type="EMBL" id="BMAT01003271">
    <property type="protein sequence ID" value="GFS22701.1"/>
    <property type="molecule type" value="Genomic_DNA"/>
</dbReference>
<dbReference type="InterPro" id="IPR011990">
    <property type="entry name" value="TPR-like_helical_dom_sf"/>
</dbReference>
<dbReference type="GO" id="GO:0005737">
    <property type="term" value="C:cytoplasm"/>
    <property type="evidence" value="ECO:0007669"/>
    <property type="project" value="TreeGrafter"/>
</dbReference>
<dbReference type="GO" id="GO:0031145">
    <property type="term" value="P:anaphase-promoting complex-dependent catabolic process"/>
    <property type="evidence" value="ECO:0007669"/>
    <property type="project" value="TreeGrafter"/>
</dbReference>
<evidence type="ECO:0000256" key="7">
    <source>
        <dbReference type="PROSITE-ProRule" id="PRU00339"/>
    </source>
</evidence>
<dbReference type="Gene3D" id="1.25.40.10">
    <property type="entry name" value="Tetratricopeptide repeat domain"/>
    <property type="match status" value="3"/>
</dbReference>
<keyword evidence="4" id="KW-0539">Nucleus</keyword>
<name>A0AAV4JQ45_9GAST</name>
<evidence type="ECO:0000256" key="3">
    <source>
        <dbReference type="ARBA" id="ARBA00022803"/>
    </source>
</evidence>
<dbReference type="FunFam" id="1.25.40.10:FF:000018">
    <property type="entry name" value="Cell division cycle protein 27 homolog B"/>
    <property type="match status" value="1"/>
</dbReference>
<dbReference type="GO" id="GO:0007091">
    <property type="term" value="P:metaphase/anaphase transition of mitotic cell cycle"/>
    <property type="evidence" value="ECO:0007669"/>
    <property type="project" value="TreeGrafter"/>
</dbReference>
<dbReference type="AlphaFoldDB" id="A0AAV4JQ45"/>
<keyword evidence="9" id="KW-0132">Cell division</keyword>
<feature type="region of interest" description="Disordered" evidence="8">
    <location>
        <begin position="323"/>
        <end position="348"/>
    </location>
</feature>
<keyword evidence="9" id="KW-0131">Cell cycle</keyword>
<evidence type="ECO:0000256" key="5">
    <source>
        <dbReference type="ARBA" id="ARBA00038210"/>
    </source>
</evidence>
<dbReference type="PROSITE" id="PS50005">
    <property type="entry name" value="TPR"/>
    <property type="match status" value="6"/>
</dbReference>
<dbReference type="GO" id="GO:0005680">
    <property type="term" value="C:anaphase-promoting complex"/>
    <property type="evidence" value="ECO:0007669"/>
    <property type="project" value="TreeGrafter"/>
</dbReference>
<dbReference type="PANTHER" id="PTHR12558">
    <property type="entry name" value="CELL DIVISION CYCLE 16,23,27"/>
    <property type="match status" value="1"/>
</dbReference>
<feature type="repeat" description="TPR" evidence="7">
    <location>
        <begin position="11"/>
        <end position="44"/>
    </location>
</feature>
<evidence type="ECO:0000256" key="8">
    <source>
        <dbReference type="SAM" id="MobiDB-lite"/>
    </source>
</evidence>
<feature type="repeat" description="TPR" evidence="7">
    <location>
        <begin position="249"/>
        <end position="282"/>
    </location>
</feature>
<comment type="subcellular location">
    <subcellularLocation>
        <location evidence="1">Nucleus</location>
    </subcellularLocation>
</comment>
<comment type="similarity">
    <text evidence="5">Belongs to the APC3/CDC27 family.</text>
</comment>
<keyword evidence="2" id="KW-0677">Repeat</keyword>
<accession>A0AAV4JQ45</accession>
<sequence>MELPEHHYNTGWVLCQVGRAYYELTEYQRAARVFEEVRRLEPYHMEGLEFYSSVLWQLHKEVELSLLAQELTAVDKRSPQAWFATGNCFSLQKEHDVAIKFFSRAIQVDPSFVYAYSLLAMEYIYLEEFDKALTCFRNAIRLDKRHYQAWYGVGQIYYKQEKFKYAEEHYRKALSINPLSSVLMCSMGVAQHAQHKTDQALSTLTSAIEADPKNPLCMFHRASILSASDRHKEALEELEALKEIIPRESLVYFLMGKVQKKLGNTHLAMMNFSWAMDLDPKGLNNQIKEAVNKRYVNEDEDSLARLEADSALDADGAAAFDAADLDTADVSPEEGPSSRGMSAAGVAPAGAGRMEGLMHIPDLQAVESDESL</sequence>
<evidence type="ECO:0000256" key="6">
    <source>
        <dbReference type="ARBA" id="ARBA00039307"/>
    </source>
</evidence>
<evidence type="ECO:0000256" key="4">
    <source>
        <dbReference type="ARBA" id="ARBA00023242"/>
    </source>
</evidence>
<organism evidence="9 10">
    <name type="scientific">Elysia marginata</name>
    <dbReference type="NCBI Taxonomy" id="1093978"/>
    <lineage>
        <taxon>Eukaryota</taxon>
        <taxon>Metazoa</taxon>
        <taxon>Spiralia</taxon>
        <taxon>Lophotrochozoa</taxon>
        <taxon>Mollusca</taxon>
        <taxon>Gastropoda</taxon>
        <taxon>Heterobranchia</taxon>
        <taxon>Euthyneura</taxon>
        <taxon>Panpulmonata</taxon>
        <taxon>Sacoglossa</taxon>
        <taxon>Placobranchoidea</taxon>
        <taxon>Plakobranchidae</taxon>
        <taxon>Elysia</taxon>
    </lineage>
</organism>
<gene>
    <name evidence="9" type="ORF">ElyMa_001622400</name>
</gene>
<evidence type="ECO:0000256" key="1">
    <source>
        <dbReference type="ARBA" id="ARBA00004123"/>
    </source>
</evidence>
<dbReference type="PANTHER" id="PTHR12558:SF13">
    <property type="entry name" value="CELL DIVISION CYCLE PROTEIN 27 HOMOLOG"/>
    <property type="match status" value="1"/>
</dbReference>
<feature type="repeat" description="TPR" evidence="7">
    <location>
        <begin position="79"/>
        <end position="112"/>
    </location>
</feature>
<reference evidence="9 10" key="1">
    <citation type="journal article" date="2021" name="Elife">
        <title>Chloroplast acquisition without the gene transfer in kleptoplastic sea slugs, Plakobranchus ocellatus.</title>
        <authorList>
            <person name="Maeda T."/>
            <person name="Takahashi S."/>
            <person name="Yoshida T."/>
            <person name="Shimamura S."/>
            <person name="Takaki Y."/>
            <person name="Nagai Y."/>
            <person name="Toyoda A."/>
            <person name="Suzuki Y."/>
            <person name="Arimoto A."/>
            <person name="Ishii H."/>
            <person name="Satoh N."/>
            <person name="Nishiyama T."/>
            <person name="Hasebe M."/>
            <person name="Maruyama T."/>
            <person name="Minagawa J."/>
            <person name="Obokata J."/>
            <person name="Shigenobu S."/>
        </authorList>
    </citation>
    <scope>NUCLEOTIDE SEQUENCE [LARGE SCALE GENOMIC DNA]</scope>
</reference>
<dbReference type="GO" id="GO:0051301">
    <property type="term" value="P:cell division"/>
    <property type="evidence" value="ECO:0007669"/>
    <property type="project" value="UniProtKB-KW"/>
</dbReference>
<dbReference type="Pfam" id="PF14559">
    <property type="entry name" value="TPR_19"/>
    <property type="match status" value="1"/>
</dbReference>
<evidence type="ECO:0000256" key="2">
    <source>
        <dbReference type="ARBA" id="ARBA00022737"/>
    </source>
</evidence>